<gene>
    <name evidence="1" type="ORF">INP51_05075</name>
</gene>
<accession>A0A7M2RLT6</accession>
<evidence type="ECO:0000313" key="1">
    <source>
        <dbReference type="EMBL" id="QOV20322.1"/>
    </source>
</evidence>
<dbReference type="PANTHER" id="PTHR40658:SF4">
    <property type="entry name" value="HYPOTHETICAL CYTOSOLIC PROTEIN"/>
    <property type="match status" value="1"/>
</dbReference>
<dbReference type="Proteomes" id="UP000593601">
    <property type="component" value="Chromosome"/>
</dbReference>
<dbReference type="PIRSF" id="PIRSF031551">
    <property type="entry name" value="DUF1706"/>
    <property type="match status" value="1"/>
</dbReference>
<proteinExistence type="predicted"/>
<dbReference type="Pfam" id="PF08020">
    <property type="entry name" value="DUF1706"/>
    <property type="match status" value="1"/>
</dbReference>
<dbReference type="RefSeq" id="WP_193736642.1">
    <property type="nucleotide sequence ID" value="NZ_CP063304.1"/>
</dbReference>
<dbReference type="AlphaFoldDB" id="A0A7M2RLT6"/>
<organism evidence="1 2">
    <name type="scientific">Blautia liquoris</name>
    <dbReference type="NCBI Taxonomy" id="2779518"/>
    <lineage>
        <taxon>Bacteria</taxon>
        <taxon>Bacillati</taxon>
        <taxon>Bacillota</taxon>
        <taxon>Clostridia</taxon>
        <taxon>Lachnospirales</taxon>
        <taxon>Lachnospiraceae</taxon>
        <taxon>Blautia</taxon>
    </lineage>
</organism>
<dbReference type="InterPro" id="IPR012550">
    <property type="entry name" value="DUF1706"/>
</dbReference>
<protein>
    <submittedName>
        <fullName evidence="1">ClbS/DfsB family four-helix bundle protein</fullName>
    </submittedName>
</protein>
<reference evidence="1 2" key="1">
    <citation type="submission" date="2020-10" db="EMBL/GenBank/DDBJ databases">
        <title>Blautia liquoris sp.nov., isolated from the mud in a fermentation cellar used for the production of Chinese strong-flavoured liquor.</title>
        <authorList>
            <person name="Lu L."/>
        </authorList>
    </citation>
    <scope>NUCLEOTIDE SEQUENCE [LARGE SCALE GENOMIC DNA]</scope>
    <source>
        <strain evidence="1 2">LZLJ-3</strain>
    </source>
</reference>
<dbReference type="KEGG" id="bliq:INP51_05075"/>
<dbReference type="Gene3D" id="1.20.120.450">
    <property type="entry name" value="dinb family like domain"/>
    <property type="match status" value="1"/>
</dbReference>
<name>A0A7M2RLT6_9FIRM</name>
<evidence type="ECO:0000313" key="2">
    <source>
        <dbReference type="Proteomes" id="UP000593601"/>
    </source>
</evidence>
<keyword evidence="2" id="KW-1185">Reference proteome</keyword>
<dbReference type="PANTHER" id="PTHR40658">
    <property type="match status" value="1"/>
</dbReference>
<sequence>MARPQTKSDMIIAATESYAKLMNLIEGMTDAELSTEFDFSKDENKKEAHWKRDKNLRDILIHLYEWHQLLIACIEANNAGEHRTFLPEGYTWRTYGDMNVMFWDRHQSTSLSEAKNMLMKSHEKLMGQMKTYTNEELFSKGVFAWTGGTTLGSYFVSAASSHYDWAIKKLKAHKKMVSRNRVV</sequence>
<dbReference type="InterPro" id="IPR034660">
    <property type="entry name" value="DinB/YfiT-like"/>
</dbReference>
<dbReference type="EMBL" id="CP063304">
    <property type="protein sequence ID" value="QOV20322.1"/>
    <property type="molecule type" value="Genomic_DNA"/>
</dbReference>